<dbReference type="RefSeq" id="WP_106520895.1">
    <property type="nucleotide sequence ID" value="NZ_PYGD01000001.1"/>
</dbReference>
<comment type="caution">
    <text evidence="2">The sequence shown here is derived from an EMBL/GenBank/DDBJ whole genome shotgun (WGS) entry which is preliminary data.</text>
</comment>
<dbReference type="Proteomes" id="UP000240572">
    <property type="component" value="Unassembled WGS sequence"/>
</dbReference>
<keyword evidence="3" id="KW-1185">Reference proteome</keyword>
<evidence type="ECO:0000256" key="1">
    <source>
        <dbReference type="SAM" id="Phobius"/>
    </source>
</evidence>
<reference evidence="2 3" key="1">
    <citation type="submission" date="2018-03" db="EMBL/GenBank/DDBJ databases">
        <title>Genomic Encyclopedia of Type Strains, Phase III (KMG-III): the genomes of soil and plant-associated and newly described type strains.</title>
        <authorList>
            <person name="Whitman W."/>
        </authorList>
    </citation>
    <scope>NUCLEOTIDE SEQUENCE [LARGE SCALE GENOMIC DNA]</scope>
    <source>
        <strain evidence="2 3">CGMCC 1.12700</strain>
    </source>
</reference>
<evidence type="ECO:0000313" key="3">
    <source>
        <dbReference type="Proteomes" id="UP000240572"/>
    </source>
</evidence>
<protein>
    <submittedName>
        <fullName evidence="2">Uncharacterized protein</fullName>
    </submittedName>
</protein>
<evidence type="ECO:0000313" key="2">
    <source>
        <dbReference type="EMBL" id="PSK94169.1"/>
    </source>
</evidence>
<keyword evidence="1" id="KW-1133">Transmembrane helix</keyword>
<organism evidence="2 3">
    <name type="scientific">Taibaiella chishuiensis</name>
    <dbReference type="NCBI Taxonomy" id="1434707"/>
    <lineage>
        <taxon>Bacteria</taxon>
        <taxon>Pseudomonadati</taxon>
        <taxon>Bacteroidota</taxon>
        <taxon>Chitinophagia</taxon>
        <taxon>Chitinophagales</taxon>
        <taxon>Chitinophagaceae</taxon>
        <taxon>Taibaiella</taxon>
    </lineage>
</organism>
<dbReference type="AlphaFoldDB" id="A0A2P8DAD2"/>
<accession>A0A2P8DAD2</accession>
<feature type="transmembrane region" description="Helical" evidence="1">
    <location>
        <begin position="62"/>
        <end position="80"/>
    </location>
</feature>
<gene>
    <name evidence="2" type="ORF">B0I18_101322</name>
</gene>
<keyword evidence="1" id="KW-0812">Transmembrane</keyword>
<proteinExistence type="predicted"/>
<sequence length="116" mass="13155">MNKIIAYFDLASQYRPMTEHAVNDGRKFPVIPQYIALLIGILAQPIFQSYKETGEWHLSANWGWFVGSMIVSLMAFPAIYKNSFDANKPLFVQLCVIFTAGIGWQNITTVAEHLTK</sequence>
<dbReference type="OrthoDB" id="8481939at2"/>
<keyword evidence="1" id="KW-0472">Membrane</keyword>
<name>A0A2P8DAD2_9BACT</name>
<dbReference type="EMBL" id="PYGD01000001">
    <property type="protein sequence ID" value="PSK94169.1"/>
    <property type="molecule type" value="Genomic_DNA"/>
</dbReference>